<proteinExistence type="inferred from homology"/>
<organism evidence="5 6">
    <name type="scientific">Lolliginicoccus lacisalsi</name>
    <dbReference type="NCBI Taxonomy" id="2742202"/>
    <lineage>
        <taxon>Bacteria</taxon>
        <taxon>Bacillati</taxon>
        <taxon>Actinomycetota</taxon>
        <taxon>Actinomycetes</taxon>
        <taxon>Mycobacteriales</taxon>
        <taxon>Hoyosellaceae</taxon>
        <taxon>Lolliginicoccus</taxon>
    </lineage>
</organism>
<keyword evidence="6" id="KW-1185">Reference proteome</keyword>
<dbReference type="AlphaFoldDB" id="A0A927JBH5"/>
<evidence type="ECO:0000256" key="4">
    <source>
        <dbReference type="ARBA" id="ARBA00023172"/>
    </source>
</evidence>
<accession>A0A927JBH5</accession>
<comment type="function">
    <text evidence="1">Involved in DNA recombination.</text>
</comment>
<dbReference type="Proteomes" id="UP000642993">
    <property type="component" value="Unassembled WGS sequence"/>
</dbReference>
<dbReference type="Pfam" id="PF02646">
    <property type="entry name" value="RmuC"/>
    <property type="match status" value="1"/>
</dbReference>
<comment type="similarity">
    <text evidence="2">Belongs to the RmuC family.</text>
</comment>
<keyword evidence="3" id="KW-0175">Coiled coil</keyword>
<evidence type="ECO:0000256" key="1">
    <source>
        <dbReference type="ARBA" id="ARBA00003416"/>
    </source>
</evidence>
<comment type="caution">
    <text evidence="5">The sequence shown here is derived from an EMBL/GenBank/DDBJ whole genome shotgun (WGS) entry which is preliminary data.</text>
</comment>
<dbReference type="GO" id="GO:0006310">
    <property type="term" value="P:DNA recombination"/>
    <property type="evidence" value="ECO:0007669"/>
    <property type="project" value="UniProtKB-KW"/>
</dbReference>
<dbReference type="RefSeq" id="WP_192038696.1">
    <property type="nucleotide sequence ID" value="NZ_JACYWE010000003.1"/>
</dbReference>
<evidence type="ECO:0000313" key="6">
    <source>
        <dbReference type="Proteomes" id="UP000642993"/>
    </source>
</evidence>
<protein>
    <submittedName>
        <fullName evidence="5">DNA recombination protein RmuC</fullName>
    </submittedName>
</protein>
<gene>
    <name evidence="5" type="ORF">HT102_07090</name>
</gene>
<reference evidence="5" key="1">
    <citation type="submission" date="2020-09" db="EMBL/GenBank/DDBJ databases">
        <title>Hoyosella lacisalsi sp. nov., a halotolerant actinobacterium isolated from soil of Lake Gudzhirganskoe.</title>
        <authorList>
            <person name="Yang Q."/>
            <person name="Guo P.Y."/>
            <person name="Liu S.W."/>
            <person name="Li F.N."/>
            <person name="Sun C.H."/>
        </authorList>
    </citation>
    <scope>NUCLEOTIDE SEQUENCE</scope>
    <source>
        <strain evidence="5">G463</strain>
    </source>
</reference>
<dbReference type="InterPro" id="IPR003798">
    <property type="entry name" value="DNA_recombination_RmuC"/>
</dbReference>
<evidence type="ECO:0000313" key="5">
    <source>
        <dbReference type="EMBL" id="MBD8506244.1"/>
    </source>
</evidence>
<name>A0A927JBH5_9ACTN</name>
<sequence>MNALTFLALLVALAAGIGIGWLLQSSRHGQRLAYAEAQLQARKDSEHLLRDSLTAASEDSAKRHSGAMNEQVQHIVGPLREAVGTLAEQVQRVEHNRIAAYSGLMEQVTGMQQVSQTLNTHTGQLVQALRAPQVRGRWGEIQLQRVVELSGMTEHCDFSTQAHATHDGPEGSRAVRPDLVVHLAGGKNIVVDAKAPLSAYLEALEARDDSEQTALLRKHAAQLRAHIGQLSSKSYWAAFDPSPEFVVLFIPGDPFLDAAVGADPELLEHSFARNVVLATPSTLVALLRTIAHTWKQEALSQDAQRIHQLGSELYSRLGTLAKHLDQLGGQLGKSVEAFNSTVSSMESRILVTARKLHELPAFPAEPPSVSSVDMVPRAVTRSDGTLASLAPAERLP</sequence>
<evidence type="ECO:0000256" key="2">
    <source>
        <dbReference type="ARBA" id="ARBA00009840"/>
    </source>
</evidence>
<dbReference type="EMBL" id="JACYWE010000003">
    <property type="protein sequence ID" value="MBD8506244.1"/>
    <property type="molecule type" value="Genomic_DNA"/>
</dbReference>
<keyword evidence="4" id="KW-0233">DNA recombination</keyword>
<dbReference type="PANTHER" id="PTHR30563">
    <property type="entry name" value="DNA RECOMBINATION PROTEIN RMUC"/>
    <property type="match status" value="1"/>
</dbReference>
<dbReference type="PANTHER" id="PTHR30563:SF0">
    <property type="entry name" value="DNA RECOMBINATION PROTEIN RMUC"/>
    <property type="match status" value="1"/>
</dbReference>
<evidence type="ECO:0000256" key="3">
    <source>
        <dbReference type="ARBA" id="ARBA00023054"/>
    </source>
</evidence>